<feature type="domain" description="Helicase ATP-binding" evidence="9">
    <location>
        <begin position="10"/>
        <end position="179"/>
    </location>
</feature>
<dbReference type="InterPro" id="IPR027417">
    <property type="entry name" value="P-loop_NTPase"/>
</dbReference>
<proteinExistence type="predicted"/>
<dbReference type="Ensembl" id="ENSCCET00000023882.1">
    <property type="protein sequence ID" value="ENSCCEP00000015367.1"/>
    <property type="gene ID" value="ENSCCEG00000014385.1"/>
</dbReference>
<comment type="catalytic activity">
    <reaction evidence="7">
        <text>ATP + H2O = ADP + phosphate + H(+)</text>
        <dbReference type="Rhea" id="RHEA:13065"/>
        <dbReference type="ChEBI" id="CHEBI:15377"/>
        <dbReference type="ChEBI" id="CHEBI:15378"/>
        <dbReference type="ChEBI" id="CHEBI:30616"/>
        <dbReference type="ChEBI" id="CHEBI:43474"/>
        <dbReference type="ChEBI" id="CHEBI:456216"/>
        <dbReference type="EC" id="3.6.4.13"/>
    </reaction>
</comment>
<evidence type="ECO:0000256" key="5">
    <source>
        <dbReference type="ARBA" id="ARBA00022806"/>
    </source>
</evidence>
<keyword evidence="6" id="KW-0067">ATP-binding</keyword>
<dbReference type="Pfam" id="PF07717">
    <property type="entry name" value="OB_NTP_bind"/>
    <property type="match status" value="1"/>
</dbReference>
<feature type="region of interest" description="Disordered" evidence="8">
    <location>
        <begin position="661"/>
        <end position="713"/>
    </location>
</feature>
<dbReference type="SMART" id="SM00847">
    <property type="entry name" value="HA2"/>
    <property type="match status" value="1"/>
</dbReference>
<dbReference type="Pfam" id="PF13401">
    <property type="entry name" value="AAA_22"/>
    <property type="match status" value="1"/>
</dbReference>
<dbReference type="SMART" id="SM00490">
    <property type="entry name" value="HELICc"/>
    <property type="match status" value="1"/>
</dbReference>
<keyword evidence="12" id="KW-1185">Reference proteome</keyword>
<dbReference type="Pfam" id="PF21010">
    <property type="entry name" value="HA2_C"/>
    <property type="match status" value="1"/>
</dbReference>
<dbReference type="InterPro" id="IPR001650">
    <property type="entry name" value="Helicase_C-like"/>
</dbReference>
<dbReference type="InterPro" id="IPR014001">
    <property type="entry name" value="Helicase_ATP-bd"/>
</dbReference>
<organism evidence="11 12">
    <name type="scientific">Cyanistes caeruleus</name>
    <name type="common">Eurasian blue tit</name>
    <name type="synonym">Parus caeruleus</name>
    <dbReference type="NCBI Taxonomy" id="156563"/>
    <lineage>
        <taxon>Eukaryota</taxon>
        <taxon>Metazoa</taxon>
        <taxon>Chordata</taxon>
        <taxon>Craniata</taxon>
        <taxon>Vertebrata</taxon>
        <taxon>Euteleostomi</taxon>
        <taxon>Archelosauria</taxon>
        <taxon>Archosauria</taxon>
        <taxon>Dinosauria</taxon>
        <taxon>Saurischia</taxon>
        <taxon>Theropoda</taxon>
        <taxon>Coelurosauria</taxon>
        <taxon>Aves</taxon>
        <taxon>Neognathae</taxon>
        <taxon>Neoaves</taxon>
        <taxon>Telluraves</taxon>
        <taxon>Australaves</taxon>
        <taxon>Passeriformes</taxon>
        <taxon>Paridae</taxon>
        <taxon>Cyanistes</taxon>
    </lineage>
</organism>
<dbReference type="SMART" id="SM00487">
    <property type="entry name" value="DEXDc"/>
    <property type="match status" value="1"/>
</dbReference>
<dbReference type="CDD" id="cd18791">
    <property type="entry name" value="SF2_C_RHA"/>
    <property type="match status" value="1"/>
</dbReference>
<dbReference type="Gene3D" id="3.40.50.300">
    <property type="entry name" value="P-loop containing nucleotide triphosphate hydrolases"/>
    <property type="match status" value="2"/>
</dbReference>
<evidence type="ECO:0000259" key="10">
    <source>
        <dbReference type="PROSITE" id="PS51194"/>
    </source>
</evidence>
<feature type="compositionally biased region" description="Basic and acidic residues" evidence="8">
    <location>
        <begin position="661"/>
        <end position="699"/>
    </location>
</feature>
<evidence type="ECO:0000256" key="4">
    <source>
        <dbReference type="ARBA" id="ARBA00022801"/>
    </source>
</evidence>
<name>A0A8C0UWS8_CYACU</name>
<keyword evidence="5" id="KW-0347">Helicase</keyword>
<feature type="domain" description="Helicase C-terminal" evidence="10">
    <location>
        <begin position="207"/>
        <end position="386"/>
    </location>
</feature>
<dbReference type="InterPro" id="IPR007502">
    <property type="entry name" value="Helicase-assoc_dom"/>
</dbReference>
<dbReference type="PANTHER" id="PTHR18934:SF271">
    <property type="entry name" value="ATP-DEPENDENT RNA HELICASE DHX40-RELATED"/>
    <property type="match status" value="1"/>
</dbReference>
<keyword evidence="3" id="KW-0547">Nucleotide-binding</keyword>
<evidence type="ECO:0000256" key="6">
    <source>
        <dbReference type="ARBA" id="ARBA00022840"/>
    </source>
</evidence>
<evidence type="ECO:0000256" key="1">
    <source>
        <dbReference type="ARBA" id="ARBA00012552"/>
    </source>
</evidence>
<dbReference type="AlphaFoldDB" id="A0A8C0UWS8"/>
<evidence type="ECO:0000256" key="3">
    <source>
        <dbReference type="ARBA" id="ARBA00022741"/>
    </source>
</evidence>
<evidence type="ECO:0000313" key="12">
    <source>
        <dbReference type="Proteomes" id="UP000694410"/>
    </source>
</evidence>
<dbReference type="SUPFAM" id="SSF52540">
    <property type="entry name" value="P-loop containing nucleoside triphosphate hydrolases"/>
    <property type="match status" value="1"/>
</dbReference>
<keyword evidence="4" id="KW-0378">Hydrolase</keyword>
<evidence type="ECO:0000256" key="7">
    <source>
        <dbReference type="ARBA" id="ARBA00047984"/>
    </source>
</evidence>
<dbReference type="GO" id="GO:0016887">
    <property type="term" value="F:ATP hydrolysis activity"/>
    <property type="evidence" value="ECO:0007669"/>
    <property type="project" value="InterPro"/>
</dbReference>
<dbReference type="InterPro" id="IPR011709">
    <property type="entry name" value="DEAD-box_helicase_OB_fold"/>
</dbReference>
<accession>A0A8C0UWS8</accession>
<dbReference type="FunFam" id="1.20.120.1080:FF:000009">
    <property type="entry name" value="Probable ATP-dependent RNA helicase DHX40"/>
    <property type="match status" value="1"/>
</dbReference>
<dbReference type="Pfam" id="PF00271">
    <property type="entry name" value="Helicase_C"/>
    <property type="match status" value="1"/>
</dbReference>
<gene>
    <name evidence="11" type="primary">DHX40</name>
</gene>
<dbReference type="PROSITE" id="PS51192">
    <property type="entry name" value="HELICASE_ATP_BIND_1"/>
    <property type="match status" value="1"/>
</dbReference>
<evidence type="ECO:0000259" key="9">
    <source>
        <dbReference type="PROSITE" id="PS51192"/>
    </source>
</evidence>
<dbReference type="GO" id="GO:0005524">
    <property type="term" value="F:ATP binding"/>
    <property type="evidence" value="ECO:0007669"/>
    <property type="project" value="UniProtKB-KW"/>
</dbReference>
<dbReference type="PROSITE" id="PS00690">
    <property type="entry name" value="DEAH_ATP_HELICASE"/>
    <property type="match status" value="1"/>
</dbReference>
<dbReference type="Proteomes" id="UP000694410">
    <property type="component" value="Unplaced"/>
</dbReference>
<evidence type="ECO:0000256" key="8">
    <source>
        <dbReference type="SAM" id="MobiDB-lite"/>
    </source>
</evidence>
<reference evidence="11" key="2">
    <citation type="submission" date="2025-09" db="UniProtKB">
        <authorList>
            <consortium name="Ensembl"/>
        </authorList>
    </citation>
    <scope>IDENTIFICATION</scope>
</reference>
<protein>
    <recommendedName>
        <fullName evidence="1">RNA helicase</fullName>
        <ecNumber evidence="1">3.6.4.13</ecNumber>
    </recommendedName>
</protein>
<keyword evidence="2" id="KW-0507">mRNA processing</keyword>
<dbReference type="GO" id="GO:0003723">
    <property type="term" value="F:RNA binding"/>
    <property type="evidence" value="ECO:0007669"/>
    <property type="project" value="TreeGrafter"/>
</dbReference>
<dbReference type="GO" id="GO:0034458">
    <property type="term" value="F:3'-5' RNA helicase activity"/>
    <property type="evidence" value="ECO:0007669"/>
    <property type="project" value="TreeGrafter"/>
</dbReference>
<evidence type="ECO:0000256" key="2">
    <source>
        <dbReference type="ARBA" id="ARBA00022664"/>
    </source>
</evidence>
<dbReference type="GO" id="GO:0006397">
    <property type="term" value="P:mRNA processing"/>
    <property type="evidence" value="ECO:0007669"/>
    <property type="project" value="UniProtKB-KW"/>
</dbReference>
<dbReference type="PANTHER" id="PTHR18934">
    <property type="entry name" value="ATP-DEPENDENT RNA HELICASE"/>
    <property type="match status" value="1"/>
</dbReference>
<dbReference type="FunFam" id="3.40.50.300:FF:000615">
    <property type="entry name" value="pre-mRNA-splicing factor ATP-dependent RNA helicase DEAH7"/>
    <property type="match status" value="1"/>
</dbReference>
<reference evidence="11" key="1">
    <citation type="submission" date="2025-08" db="UniProtKB">
        <authorList>
            <consortium name="Ensembl"/>
        </authorList>
    </citation>
    <scope>IDENTIFICATION</scope>
</reference>
<evidence type="ECO:0000313" key="11">
    <source>
        <dbReference type="Ensembl" id="ENSCCEP00000015367.1"/>
    </source>
</evidence>
<dbReference type="InterPro" id="IPR002464">
    <property type="entry name" value="DNA/RNA_helicase_DEAH_CS"/>
</dbReference>
<dbReference type="EC" id="3.6.4.13" evidence="1"/>
<dbReference type="Gene3D" id="1.20.120.1080">
    <property type="match status" value="1"/>
</dbReference>
<dbReference type="PROSITE" id="PS51194">
    <property type="entry name" value="HELICASE_CTER"/>
    <property type="match status" value="1"/>
</dbReference>
<sequence length="713" mass="80861">LTYRNRLELVEAVRERPFLIVTGETGSGKSTQLPKYLYEAGLAKHGAIGVTQPRRVATVSVAQRVAEEMGCDLGALVGYQVRFDDCTSEDTAIRYMTDGCLLRQILTDPLLSKYSVIILDEAHERSLSTDILFGLLKKLFLQKKPAGRRTDMKVVVMSATLEVEKLSEFFGHCPVLHIPGRSYPVKEIFCNLLSPRDVGSSAYVTEVWPALFSLCHLNALVCLLGQNEIERTCDLLFKKAESIDYRYEVHDRAVEGLLILPLYGSMSTDQQKKIFLPAPRGIRKCVVSTNIAATSLTIEGVRYVVDSGFVKQLNHNPRVGLDILEVVPISKSEAKQRAGRAGRTSAGKSFGLYSREFWEQCMPEHTVPEIRRSSLTSVILTLKCLSVHDVIRFPYLDPPEERHILEALKELYQCNAIDRRGHVTRLGEFLVQFPLPPNLSCAVIKAASLDCEDLLLPIAAMLSVENVFIRPGDPQKQKEAELQHQELASQVGGCNDFATLLNIFEQCKSPSAWCQKYWIHWRAVKSAFSVERQLREITTKLKQLPDFPKETFEGSKTEILRRCLCAGYFINVARRSAARTFCTMDGHGSIVYIHPSSTLYNQETLLEWIIFHDVAVTSKIYVRTVCPVRYEWVRDLLPRLHQLDAYELSSVAREEVTEEEITKWKQREEVPDSSARKMERRNDDQSIQDARARYLERKQQRAQALSSPEKETG</sequence>
<dbReference type="InterPro" id="IPR049945">
    <property type="entry name" value="AAA_22"/>
</dbReference>